<feature type="domain" description="Protein kinase" evidence="1">
    <location>
        <begin position="14"/>
        <end position="274"/>
    </location>
</feature>
<name>D6U3E9_KTERA</name>
<dbReference type="AlphaFoldDB" id="D6U3E9"/>
<dbReference type="SUPFAM" id="SSF56112">
    <property type="entry name" value="Protein kinase-like (PK-like)"/>
    <property type="match status" value="1"/>
</dbReference>
<gene>
    <name evidence="2" type="ORF">Krac_1847</name>
</gene>
<dbReference type="PROSITE" id="PS50011">
    <property type="entry name" value="PROTEIN_KINASE_DOM"/>
    <property type="match status" value="1"/>
</dbReference>
<dbReference type="GO" id="GO:0004674">
    <property type="term" value="F:protein serine/threonine kinase activity"/>
    <property type="evidence" value="ECO:0007669"/>
    <property type="project" value="UniProtKB-KW"/>
</dbReference>
<dbReference type="InterPro" id="IPR008271">
    <property type="entry name" value="Ser/Thr_kinase_AS"/>
</dbReference>
<dbReference type="PANTHER" id="PTHR24348">
    <property type="entry name" value="SERINE/THREONINE-PROTEIN KINASE UNC-51-RELATED"/>
    <property type="match status" value="1"/>
</dbReference>
<dbReference type="GO" id="GO:0005737">
    <property type="term" value="C:cytoplasm"/>
    <property type="evidence" value="ECO:0007669"/>
    <property type="project" value="TreeGrafter"/>
</dbReference>
<dbReference type="eggNOG" id="COG0515">
    <property type="taxonomic scope" value="Bacteria"/>
</dbReference>
<dbReference type="Gene3D" id="3.30.200.20">
    <property type="entry name" value="Phosphorylase Kinase, domain 1"/>
    <property type="match status" value="1"/>
</dbReference>
<dbReference type="SMART" id="SM00220">
    <property type="entry name" value="S_TKc"/>
    <property type="match status" value="1"/>
</dbReference>
<proteinExistence type="predicted"/>
<keyword evidence="2" id="KW-0723">Serine/threonine-protein kinase</keyword>
<dbReference type="EMBL" id="ADVG01000004">
    <property type="protein sequence ID" value="EFH81153.1"/>
    <property type="molecule type" value="Genomic_DNA"/>
</dbReference>
<evidence type="ECO:0000313" key="2">
    <source>
        <dbReference type="EMBL" id="EFH81153.1"/>
    </source>
</evidence>
<dbReference type="PANTHER" id="PTHR24348:SF68">
    <property type="entry name" value="SERINE_THREONINE-PROTEIN KINASE ATG1C"/>
    <property type="match status" value="1"/>
</dbReference>
<sequence length="419" mass="47011">MDEQTLIGQEIGNYRVTMALNRGAFGSVFKAEHKYLQEHIVAIKLLHTFIGTQKEREQFQQEAQFLALLKHSHILRVLDFGFLQSQPYLIIDYAAGGSLRDLLHRQTPLPLEQALTILSHVGQGLDYAHQRNIIHRDLKPENILFDSDSNALLADFGIAVTLSEESMKHFTHVSGTPPYMAPEQFQGNVSRQCDQYALGCIAYELLTGRPPFTAPDALSMGFKHLTEQPVAPTEHNPEIPAATEEAILKAMAKQRSERYSDVPAFLEALCTPLTQAATLPPDTLLASHLQPTALAKTLVLQLELGSIESQTAFVMVNLSDRLMVPPKERPGHHLSMLNDLLPHQRPDKAKHFWKGVRDQWTTNPLWHLNCCKLLGLDCCSHAFFSRAVLACSTIIVAHNWATSESVTCRYHPVQERTSY</sequence>
<dbReference type="Pfam" id="PF00069">
    <property type="entry name" value="Pkinase"/>
    <property type="match status" value="1"/>
</dbReference>
<organism evidence="2 3">
    <name type="scientific">Ktedonobacter racemifer DSM 44963</name>
    <dbReference type="NCBI Taxonomy" id="485913"/>
    <lineage>
        <taxon>Bacteria</taxon>
        <taxon>Bacillati</taxon>
        <taxon>Chloroflexota</taxon>
        <taxon>Ktedonobacteria</taxon>
        <taxon>Ktedonobacterales</taxon>
        <taxon>Ktedonobacteraceae</taxon>
        <taxon>Ktedonobacter</taxon>
    </lineage>
</organism>
<dbReference type="PROSITE" id="PS00108">
    <property type="entry name" value="PROTEIN_KINASE_ST"/>
    <property type="match status" value="1"/>
</dbReference>
<protein>
    <submittedName>
        <fullName evidence="2">Serine/threonine protein kinase</fullName>
    </submittedName>
</protein>
<dbReference type="GO" id="GO:0005524">
    <property type="term" value="F:ATP binding"/>
    <property type="evidence" value="ECO:0007669"/>
    <property type="project" value="InterPro"/>
</dbReference>
<keyword evidence="2" id="KW-0418">Kinase</keyword>
<reference evidence="2 3" key="1">
    <citation type="journal article" date="2011" name="Stand. Genomic Sci.">
        <title>Non-contiguous finished genome sequence and contextual data of the filamentous soil bacterium Ktedonobacter racemifer type strain (SOSP1-21).</title>
        <authorList>
            <person name="Chang Y.J."/>
            <person name="Land M."/>
            <person name="Hauser L."/>
            <person name="Chertkov O."/>
            <person name="Del Rio T.G."/>
            <person name="Nolan M."/>
            <person name="Copeland A."/>
            <person name="Tice H."/>
            <person name="Cheng J.F."/>
            <person name="Lucas S."/>
            <person name="Han C."/>
            <person name="Goodwin L."/>
            <person name="Pitluck S."/>
            <person name="Ivanova N."/>
            <person name="Ovchinikova G."/>
            <person name="Pati A."/>
            <person name="Chen A."/>
            <person name="Palaniappan K."/>
            <person name="Mavromatis K."/>
            <person name="Liolios K."/>
            <person name="Brettin T."/>
            <person name="Fiebig A."/>
            <person name="Rohde M."/>
            <person name="Abt B."/>
            <person name="Goker M."/>
            <person name="Detter J.C."/>
            <person name="Woyke T."/>
            <person name="Bristow J."/>
            <person name="Eisen J.A."/>
            <person name="Markowitz V."/>
            <person name="Hugenholtz P."/>
            <person name="Kyrpides N.C."/>
            <person name="Klenk H.P."/>
            <person name="Lapidus A."/>
        </authorList>
    </citation>
    <scope>NUCLEOTIDE SEQUENCE [LARGE SCALE GENOMIC DNA]</scope>
    <source>
        <strain evidence="3">DSM 44963</strain>
    </source>
</reference>
<dbReference type="InterPro" id="IPR000719">
    <property type="entry name" value="Prot_kinase_dom"/>
</dbReference>
<accession>D6U3E9</accession>
<dbReference type="InterPro" id="IPR045269">
    <property type="entry name" value="Atg1-like"/>
</dbReference>
<dbReference type="CDD" id="cd14014">
    <property type="entry name" value="STKc_PknB_like"/>
    <property type="match status" value="1"/>
</dbReference>
<comment type="caution">
    <text evidence="2">The sequence shown here is derived from an EMBL/GenBank/DDBJ whole genome shotgun (WGS) entry which is preliminary data.</text>
</comment>
<dbReference type="InParanoid" id="D6U3E9"/>
<dbReference type="Gene3D" id="1.10.510.10">
    <property type="entry name" value="Transferase(Phosphotransferase) domain 1"/>
    <property type="match status" value="1"/>
</dbReference>
<evidence type="ECO:0000313" key="3">
    <source>
        <dbReference type="Proteomes" id="UP000004508"/>
    </source>
</evidence>
<dbReference type="STRING" id="485913.Krac_1847"/>
<keyword evidence="2" id="KW-0808">Transferase</keyword>
<keyword evidence="3" id="KW-1185">Reference proteome</keyword>
<evidence type="ECO:0000259" key="1">
    <source>
        <dbReference type="PROSITE" id="PS50011"/>
    </source>
</evidence>
<dbReference type="Proteomes" id="UP000004508">
    <property type="component" value="Unassembled WGS sequence"/>
</dbReference>
<dbReference type="InterPro" id="IPR011009">
    <property type="entry name" value="Kinase-like_dom_sf"/>
</dbReference>